<dbReference type="AlphaFoldDB" id="A0A6G0T725"/>
<keyword evidence="2" id="KW-1185">Reference proteome</keyword>
<proteinExistence type="predicted"/>
<gene>
    <name evidence="1" type="ORF">AGLY_013578</name>
</gene>
<dbReference type="Proteomes" id="UP000475862">
    <property type="component" value="Unassembled WGS sequence"/>
</dbReference>
<reference evidence="1 2" key="1">
    <citation type="submission" date="2019-08" db="EMBL/GenBank/DDBJ databases">
        <title>The genome of the soybean aphid Biotype 1, its phylome, world population structure and adaptation to the North American continent.</title>
        <authorList>
            <person name="Giordano R."/>
            <person name="Donthu R.K."/>
            <person name="Hernandez A.G."/>
            <person name="Wright C.L."/>
            <person name="Zimin A.V."/>
        </authorList>
    </citation>
    <scope>NUCLEOTIDE SEQUENCE [LARGE SCALE GENOMIC DNA]</scope>
    <source>
        <tissue evidence="1">Whole aphids</tissue>
    </source>
</reference>
<sequence>MDLLNSWKKLKSFSFTLETRFALILIRSENTKNLSKYRTVDILRENWISWEKTYKDRLSISASLCRIECGSASATATSMDFGESSTPNGGKMASKRRLRASIFASSKMYQMPRIITVFTIDIVMNYIQHYTLQFNALEILSRIQIHFPLLQTILRLNIDGANTNATIIILSL</sequence>
<evidence type="ECO:0000313" key="1">
    <source>
        <dbReference type="EMBL" id="KAE9526930.1"/>
    </source>
</evidence>
<name>A0A6G0T725_APHGL</name>
<dbReference type="EMBL" id="VYZN01000054">
    <property type="protein sequence ID" value="KAE9526930.1"/>
    <property type="molecule type" value="Genomic_DNA"/>
</dbReference>
<evidence type="ECO:0000313" key="2">
    <source>
        <dbReference type="Proteomes" id="UP000475862"/>
    </source>
</evidence>
<organism evidence="1 2">
    <name type="scientific">Aphis glycines</name>
    <name type="common">Soybean aphid</name>
    <dbReference type="NCBI Taxonomy" id="307491"/>
    <lineage>
        <taxon>Eukaryota</taxon>
        <taxon>Metazoa</taxon>
        <taxon>Ecdysozoa</taxon>
        <taxon>Arthropoda</taxon>
        <taxon>Hexapoda</taxon>
        <taxon>Insecta</taxon>
        <taxon>Pterygota</taxon>
        <taxon>Neoptera</taxon>
        <taxon>Paraneoptera</taxon>
        <taxon>Hemiptera</taxon>
        <taxon>Sternorrhyncha</taxon>
        <taxon>Aphidomorpha</taxon>
        <taxon>Aphidoidea</taxon>
        <taxon>Aphididae</taxon>
        <taxon>Aphidini</taxon>
        <taxon>Aphis</taxon>
        <taxon>Aphis</taxon>
    </lineage>
</organism>
<protein>
    <submittedName>
        <fullName evidence="1">Uncharacterized protein</fullName>
    </submittedName>
</protein>
<accession>A0A6G0T725</accession>
<comment type="caution">
    <text evidence="1">The sequence shown here is derived from an EMBL/GenBank/DDBJ whole genome shotgun (WGS) entry which is preliminary data.</text>
</comment>